<keyword evidence="3" id="KW-0675">Receptor</keyword>
<gene>
    <name evidence="3" type="ORF">PIGHUM_00328</name>
</gene>
<name>A0A3P4AW75_9BURK</name>
<dbReference type="InterPro" id="IPR005064">
    <property type="entry name" value="BUG"/>
</dbReference>
<keyword evidence="2" id="KW-0732">Signal</keyword>
<dbReference type="Pfam" id="PF03401">
    <property type="entry name" value="TctC"/>
    <property type="match status" value="1"/>
</dbReference>
<evidence type="ECO:0000256" key="2">
    <source>
        <dbReference type="SAM" id="SignalP"/>
    </source>
</evidence>
<feature type="chain" id="PRO_5018090305" evidence="2">
    <location>
        <begin position="25"/>
        <end position="324"/>
    </location>
</feature>
<sequence length="324" mass="34062">MQLTHPWRAALAALALACVPAAHGEEFPARPIRLVTPYPAGLTPDVATRVMAEKLGKLWGKPVVIEAKPGANGFLALGAAKQAAPDGYTLLVVGDAHMTTNPKLLSSVPYDPQKDFAPVSLFFRAPFLFYTSAAAPYASMRDLVEAARKDPKKITYGTPYVGSPAHFGGAILAQATRTEMMPVHYKEGAQIYTAVANGDISFSVATIGSGLPLVKAGKLKMLATASPQRLADYPQVPTVKESGGPDLSIETWVGLVAPAGTPAAVVQKLNAGIAQVLKDPELIEKFAALGIEPQSSTPAELSARVSDELAEVETRIKGLGISIE</sequence>
<reference evidence="3 4" key="1">
    <citation type="submission" date="2018-10" db="EMBL/GenBank/DDBJ databases">
        <authorList>
            <person name="Criscuolo A."/>
        </authorList>
    </citation>
    <scope>NUCLEOTIDE SEQUENCE [LARGE SCALE GENOMIC DNA]</scope>
    <source>
        <strain evidence="3">DnA1</strain>
    </source>
</reference>
<comment type="similarity">
    <text evidence="1">Belongs to the UPF0065 (bug) family.</text>
</comment>
<feature type="signal peptide" evidence="2">
    <location>
        <begin position="1"/>
        <end position="24"/>
    </location>
</feature>
<evidence type="ECO:0000313" key="4">
    <source>
        <dbReference type="Proteomes" id="UP000277294"/>
    </source>
</evidence>
<dbReference type="PANTHER" id="PTHR42928:SF5">
    <property type="entry name" value="BLR1237 PROTEIN"/>
    <property type="match status" value="1"/>
</dbReference>
<organism evidence="3 4">
    <name type="scientific">Pigmentiphaga humi</name>
    <dbReference type="NCBI Taxonomy" id="2478468"/>
    <lineage>
        <taxon>Bacteria</taxon>
        <taxon>Pseudomonadati</taxon>
        <taxon>Pseudomonadota</taxon>
        <taxon>Betaproteobacteria</taxon>
        <taxon>Burkholderiales</taxon>
        <taxon>Alcaligenaceae</taxon>
        <taxon>Pigmentiphaga</taxon>
    </lineage>
</organism>
<accession>A0A3P4AW75</accession>
<evidence type="ECO:0000313" key="3">
    <source>
        <dbReference type="EMBL" id="VCU68277.1"/>
    </source>
</evidence>
<dbReference type="OrthoDB" id="8674571at2"/>
<dbReference type="Proteomes" id="UP000277294">
    <property type="component" value="Unassembled WGS sequence"/>
</dbReference>
<keyword evidence="4" id="KW-1185">Reference proteome</keyword>
<proteinExistence type="inferred from homology"/>
<protein>
    <submittedName>
        <fullName evidence="3">Tripartite tricarboxylate transporter family receptor</fullName>
    </submittedName>
</protein>
<evidence type="ECO:0000256" key="1">
    <source>
        <dbReference type="ARBA" id="ARBA00006987"/>
    </source>
</evidence>
<dbReference type="EMBL" id="UWPJ01000005">
    <property type="protein sequence ID" value="VCU68277.1"/>
    <property type="molecule type" value="Genomic_DNA"/>
</dbReference>
<dbReference type="SUPFAM" id="SSF53850">
    <property type="entry name" value="Periplasmic binding protein-like II"/>
    <property type="match status" value="1"/>
</dbReference>
<dbReference type="Gene3D" id="3.40.190.10">
    <property type="entry name" value="Periplasmic binding protein-like II"/>
    <property type="match status" value="1"/>
</dbReference>
<dbReference type="RefSeq" id="WP_124077503.1">
    <property type="nucleotide sequence ID" value="NZ_UWPJ01000005.1"/>
</dbReference>
<dbReference type="PIRSF" id="PIRSF017082">
    <property type="entry name" value="YflP"/>
    <property type="match status" value="1"/>
</dbReference>
<dbReference type="CDD" id="cd07012">
    <property type="entry name" value="PBP2_Bug_TTT"/>
    <property type="match status" value="1"/>
</dbReference>
<dbReference type="AlphaFoldDB" id="A0A3P4AW75"/>
<dbReference type="InterPro" id="IPR042100">
    <property type="entry name" value="Bug_dom1"/>
</dbReference>
<dbReference type="Gene3D" id="3.40.190.150">
    <property type="entry name" value="Bordetella uptake gene, domain 1"/>
    <property type="match status" value="1"/>
</dbReference>
<dbReference type="PANTHER" id="PTHR42928">
    <property type="entry name" value="TRICARBOXYLATE-BINDING PROTEIN"/>
    <property type="match status" value="1"/>
</dbReference>